<dbReference type="GO" id="GO:0008483">
    <property type="term" value="F:transaminase activity"/>
    <property type="evidence" value="ECO:0007669"/>
    <property type="project" value="UniProtKB-KW"/>
</dbReference>
<dbReference type="PANTHER" id="PTHR30244">
    <property type="entry name" value="TRANSAMINASE"/>
    <property type="match status" value="1"/>
</dbReference>
<dbReference type="Proteomes" id="UP000469440">
    <property type="component" value="Unassembled WGS sequence"/>
</dbReference>
<dbReference type="EMBL" id="VWXL01000018">
    <property type="protein sequence ID" value="MVB10064.1"/>
    <property type="molecule type" value="Genomic_DNA"/>
</dbReference>
<dbReference type="AlphaFoldDB" id="A0A6N8HW64"/>
<dbReference type="InterPro" id="IPR000653">
    <property type="entry name" value="DegT/StrS_aminotransferase"/>
</dbReference>
<dbReference type="InterPro" id="IPR015424">
    <property type="entry name" value="PyrdxlP-dep_Trfase"/>
</dbReference>
<evidence type="ECO:0000256" key="1">
    <source>
        <dbReference type="ARBA" id="ARBA00022898"/>
    </source>
</evidence>
<dbReference type="RefSeq" id="WP_156989828.1">
    <property type="nucleotide sequence ID" value="NZ_VWXL01000018.1"/>
</dbReference>
<evidence type="ECO:0000256" key="3">
    <source>
        <dbReference type="PIRSR" id="PIRSR000390-1"/>
    </source>
</evidence>
<keyword evidence="6" id="KW-0808">Transferase</keyword>
<dbReference type="PIRSF" id="PIRSF000390">
    <property type="entry name" value="PLP_StrS"/>
    <property type="match status" value="1"/>
</dbReference>
<accession>A0A6N8HW64</accession>
<keyword evidence="7" id="KW-1185">Reference proteome</keyword>
<evidence type="ECO:0000256" key="5">
    <source>
        <dbReference type="RuleBase" id="RU004508"/>
    </source>
</evidence>
<evidence type="ECO:0000313" key="7">
    <source>
        <dbReference type="Proteomes" id="UP000469440"/>
    </source>
</evidence>
<dbReference type="SUPFAM" id="SSF53383">
    <property type="entry name" value="PLP-dependent transferases"/>
    <property type="match status" value="1"/>
</dbReference>
<name>A0A6N8HW64_9FIRM</name>
<comment type="caution">
    <text evidence="6">The sequence shown here is derived from an EMBL/GenBank/DDBJ whole genome shotgun (WGS) entry which is preliminary data.</text>
</comment>
<dbReference type="Gene3D" id="3.40.640.10">
    <property type="entry name" value="Type I PLP-dependent aspartate aminotransferase-like (Major domain)"/>
    <property type="match status" value="1"/>
</dbReference>
<dbReference type="CDD" id="cd00616">
    <property type="entry name" value="AHBA_syn"/>
    <property type="match status" value="1"/>
</dbReference>
<keyword evidence="1 4" id="KW-0663">Pyridoxal phosphate</keyword>
<gene>
    <name evidence="6" type="primary">fdtB</name>
    <name evidence="6" type="ORF">CAFE_07370</name>
</gene>
<keyword evidence="6" id="KW-0032">Aminotransferase</keyword>
<dbReference type="InterPro" id="IPR015422">
    <property type="entry name" value="PyrdxlP-dep_Trfase_small"/>
</dbReference>
<dbReference type="Pfam" id="PF01041">
    <property type="entry name" value="DegT_DnrJ_EryC1"/>
    <property type="match status" value="1"/>
</dbReference>
<dbReference type="PANTHER" id="PTHR30244:SF36">
    <property type="entry name" value="3-OXO-GLUCOSE-6-PHOSPHATE:GLUTAMATE AMINOTRANSFERASE"/>
    <property type="match status" value="1"/>
</dbReference>
<dbReference type="FunFam" id="3.40.640.10:FF:000089">
    <property type="entry name" value="Aminotransferase, DegT/DnrJ/EryC1/StrS family"/>
    <property type="match status" value="1"/>
</dbReference>
<evidence type="ECO:0000256" key="2">
    <source>
        <dbReference type="ARBA" id="ARBA00037999"/>
    </source>
</evidence>
<dbReference type="InterPro" id="IPR015421">
    <property type="entry name" value="PyrdxlP-dep_Trfase_major"/>
</dbReference>
<dbReference type="Gene3D" id="3.90.1150.10">
    <property type="entry name" value="Aspartate Aminotransferase, domain 1"/>
    <property type="match status" value="1"/>
</dbReference>
<proteinExistence type="inferred from homology"/>
<dbReference type="OrthoDB" id="9810913at2"/>
<protein>
    <submittedName>
        <fullName evidence="6">dTDP-3-amino-3,6-dideoxy-alpha-D-galactopyranose transaminase</fullName>
        <ecNumber evidence="6">2.6.1.90</ecNumber>
    </submittedName>
</protein>
<evidence type="ECO:0000313" key="6">
    <source>
        <dbReference type="EMBL" id="MVB10064.1"/>
    </source>
</evidence>
<dbReference type="GO" id="GO:0000271">
    <property type="term" value="P:polysaccharide biosynthetic process"/>
    <property type="evidence" value="ECO:0007669"/>
    <property type="project" value="TreeGrafter"/>
</dbReference>
<feature type="modified residue" description="N6-(pyridoxal phosphate)lysine" evidence="4">
    <location>
        <position position="186"/>
    </location>
</feature>
<reference evidence="6 7" key="1">
    <citation type="submission" date="2019-09" db="EMBL/GenBank/DDBJ databases">
        <title>Genome sequence of Clostridium sp. EA1.</title>
        <authorList>
            <person name="Poehlein A."/>
            <person name="Bengelsdorf F.R."/>
            <person name="Daniel R."/>
        </authorList>
    </citation>
    <scope>NUCLEOTIDE SEQUENCE [LARGE SCALE GENOMIC DNA]</scope>
    <source>
        <strain evidence="6 7">EA1</strain>
    </source>
</reference>
<dbReference type="GO" id="GO:0030170">
    <property type="term" value="F:pyridoxal phosphate binding"/>
    <property type="evidence" value="ECO:0007669"/>
    <property type="project" value="UniProtKB-ARBA"/>
</dbReference>
<organism evidence="6 7">
    <name type="scientific">Caproicibacter fermentans</name>
    <dbReference type="NCBI Taxonomy" id="2576756"/>
    <lineage>
        <taxon>Bacteria</taxon>
        <taxon>Bacillati</taxon>
        <taxon>Bacillota</taxon>
        <taxon>Clostridia</taxon>
        <taxon>Eubacteriales</taxon>
        <taxon>Acutalibacteraceae</taxon>
        <taxon>Caproicibacter</taxon>
    </lineage>
</organism>
<evidence type="ECO:0000256" key="4">
    <source>
        <dbReference type="PIRSR" id="PIRSR000390-2"/>
    </source>
</evidence>
<sequence length="364" mass="40454">MKVPFVSLEVMHGEIHDQLTGAFQDLLSENWFIQGKYCQKFEAEYAAYCGVKECVGCGNGLDAISLILRGMGIGPGDEVIVPSFTFIATALAVVYTGAMPKFVEVNENTVLIDPSRIEQAITERTKAIIAVHLYGQPAPMVEICAIAKKHGLAVVEDAAQAHGVVYQGRHVGALGDAAAFSFYPGKNLGCLGDGGAVVTNDTELAERVRAIGCYGTKKKYVHEYMGVNSRLDELQAAFLSIKLKHLDVWNETRKAVARRYLAEIRNPLIYLPAVEQGDHVWHLFVVRCEERDRLRAYLEDLGIGTNIHYPIPMHLQKAFEQYHIPEGTFPITEKLAKTVLSIPMFYGMTREQVDYVIQAMNAFR</sequence>
<feature type="active site" description="Proton acceptor" evidence="3">
    <location>
        <position position="186"/>
    </location>
</feature>
<comment type="similarity">
    <text evidence="2 5">Belongs to the DegT/DnrJ/EryC1 family.</text>
</comment>
<dbReference type="EC" id="2.6.1.90" evidence="6"/>